<proteinExistence type="inferred from homology"/>
<name>A0A2T5HZ93_9PROT</name>
<organism evidence="8 9">
    <name type="scientific">Nitrosomonas oligotropha</name>
    <dbReference type="NCBI Taxonomy" id="42354"/>
    <lineage>
        <taxon>Bacteria</taxon>
        <taxon>Pseudomonadati</taxon>
        <taxon>Pseudomonadota</taxon>
        <taxon>Betaproteobacteria</taxon>
        <taxon>Nitrosomonadales</taxon>
        <taxon>Nitrosomonadaceae</taxon>
        <taxon>Nitrosomonas</taxon>
    </lineage>
</organism>
<dbReference type="Gene3D" id="3.40.50.300">
    <property type="entry name" value="P-loop containing nucleotide triphosphate hydrolases"/>
    <property type="match status" value="1"/>
</dbReference>
<evidence type="ECO:0000256" key="5">
    <source>
        <dbReference type="ARBA" id="ARBA00022989"/>
    </source>
</evidence>
<dbReference type="SUPFAM" id="SSF52540">
    <property type="entry name" value="P-loop containing nucleoside triphosphate hydrolases"/>
    <property type="match status" value="1"/>
</dbReference>
<dbReference type="PANTHER" id="PTHR37937:SF1">
    <property type="entry name" value="CONJUGATIVE TRANSFER: DNA TRANSPORT"/>
    <property type="match status" value="1"/>
</dbReference>
<evidence type="ECO:0000256" key="3">
    <source>
        <dbReference type="ARBA" id="ARBA00022475"/>
    </source>
</evidence>
<gene>
    <name evidence="8" type="ORF">C8R26_11353</name>
</gene>
<evidence type="ECO:0000313" key="8">
    <source>
        <dbReference type="EMBL" id="PTQ76808.1"/>
    </source>
</evidence>
<dbReference type="PANTHER" id="PTHR37937">
    <property type="entry name" value="CONJUGATIVE TRANSFER: DNA TRANSPORT"/>
    <property type="match status" value="1"/>
</dbReference>
<accession>A0A2T5HZ93</accession>
<dbReference type="GO" id="GO:0005886">
    <property type="term" value="C:plasma membrane"/>
    <property type="evidence" value="ECO:0007669"/>
    <property type="project" value="UniProtKB-SubCell"/>
</dbReference>
<evidence type="ECO:0000313" key="9">
    <source>
        <dbReference type="Proteomes" id="UP000244128"/>
    </source>
</evidence>
<reference evidence="8 9" key="1">
    <citation type="submission" date="2018-04" db="EMBL/GenBank/DDBJ databases">
        <title>Active sludge and wastewater microbial communities from Klosterneuburg, Austria.</title>
        <authorList>
            <person name="Wagner M."/>
        </authorList>
    </citation>
    <scope>NUCLEOTIDE SEQUENCE [LARGE SCALE GENOMIC DNA]</scope>
    <source>
        <strain evidence="8 9">Nm49</strain>
    </source>
</reference>
<sequence length="615" mass="68580">MNNINLSSKDSRNIKKDKIIVRSLSIICLIGGFQVATQYFSHQFNYQPQLGTHFFNIYEPWAILLWANKWYGEYSGIFDLAAGFGILFSSIGLILVLVIKMVLANSSRTNQGLHGSARWADKKDIVAAGLLATGKYSKSNKSDAVYVGGWRDNSGKTHYLKHSGPEHVLCYAPTRSGKGVSLVIPTLLSWAQSAVITDLKGELWALTSGWRKQHARNKVLRFDPASTNSAHWNPLDEIQIGSGIEVADVQNLTTLIVDPDGKGLQTHWQKTSQALLVGVILHVLYKSEREGSPPATLSTVDAMLSDPDRDIRELWMEMAMQDYLDGKSHPVIAASARDMLDRPEEEAGSVLSTAKSYLSLYRDPIVANNISDSDFKIRDLMHHEHPVSLYIVSHPNDKSRLRPLIRILINMIIRKLADRITFKDGQPAAHYKHKLLLMLDEFPSLGKLEIFQESLAFIAGYGMKAYLICQDLNQLKSRETGYGHDEAITSNCHIQTAFAPNRIETAEHLSKLTGQTTVIKEQITTSGRRSSMMHGHVTRTLQETQRALLTPDECMRLPGPMKDADGKITKPGDMIIYVAGFPAIYGTQPLYFQDETFSARAQVNPPSFSDKLTGL</sequence>
<feature type="transmembrane region" description="Helical" evidence="7">
    <location>
        <begin position="20"/>
        <end position="40"/>
    </location>
</feature>
<protein>
    <submittedName>
        <fullName evidence="8">Type IV secretion system protein VirD4</fullName>
    </submittedName>
</protein>
<dbReference type="Pfam" id="PF02534">
    <property type="entry name" value="T4SS-DNA_transf"/>
    <property type="match status" value="1"/>
</dbReference>
<feature type="transmembrane region" description="Helical" evidence="7">
    <location>
        <begin position="80"/>
        <end position="103"/>
    </location>
</feature>
<comment type="similarity">
    <text evidence="2">Belongs to the VirD4/TraG family.</text>
</comment>
<evidence type="ECO:0000256" key="4">
    <source>
        <dbReference type="ARBA" id="ARBA00022692"/>
    </source>
</evidence>
<comment type="caution">
    <text evidence="8">The sequence shown here is derived from an EMBL/GenBank/DDBJ whole genome shotgun (WGS) entry which is preliminary data.</text>
</comment>
<dbReference type="AlphaFoldDB" id="A0A2T5HZ93"/>
<keyword evidence="6 7" id="KW-0472">Membrane</keyword>
<evidence type="ECO:0000256" key="7">
    <source>
        <dbReference type="SAM" id="Phobius"/>
    </source>
</evidence>
<dbReference type="InterPro" id="IPR051539">
    <property type="entry name" value="T4SS-coupling_protein"/>
</dbReference>
<keyword evidence="3" id="KW-1003">Cell membrane</keyword>
<evidence type="ECO:0000256" key="6">
    <source>
        <dbReference type="ARBA" id="ARBA00023136"/>
    </source>
</evidence>
<dbReference type="RefSeq" id="WP_107803460.1">
    <property type="nucleotide sequence ID" value="NZ_QAOI01000013.1"/>
</dbReference>
<keyword evidence="5 7" id="KW-1133">Transmembrane helix</keyword>
<dbReference type="InterPro" id="IPR003688">
    <property type="entry name" value="TraG/VirD4"/>
</dbReference>
<evidence type="ECO:0000256" key="2">
    <source>
        <dbReference type="ARBA" id="ARBA00008806"/>
    </source>
</evidence>
<dbReference type="NCBIfam" id="NF010453">
    <property type="entry name" value="PRK13880.1"/>
    <property type="match status" value="1"/>
</dbReference>
<dbReference type="InterPro" id="IPR027417">
    <property type="entry name" value="P-loop_NTPase"/>
</dbReference>
<evidence type="ECO:0000256" key="1">
    <source>
        <dbReference type="ARBA" id="ARBA00004651"/>
    </source>
</evidence>
<dbReference type="CDD" id="cd01127">
    <property type="entry name" value="TrwB_TraG_TraD_VirD4"/>
    <property type="match status" value="2"/>
</dbReference>
<dbReference type="EMBL" id="QAOI01000013">
    <property type="protein sequence ID" value="PTQ76808.1"/>
    <property type="molecule type" value="Genomic_DNA"/>
</dbReference>
<keyword evidence="4 7" id="KW-0812">Transmembrane</keyword>
<comment type="subcellular location">
    <subcellularLocation>
        <location evidence="1">Cell membrane</location>
        <topology evidence="1">Multi-pass membrane protein</topology>
    </subcellularLocation>
</comment>
<dbReference type="Proteomes" id="UP000244128">
    <property type="component" value="Unassembled WGS sequence"/>
</dbReference>